<feature type="region of interest" description="Disordered" evidence="1">
    <location>
        <begin position="39"/>
        <end position="67"/>
    </location>
</feature>
<reference evidence="4" key="1">
    <citation type="submission" date="2017-01" db="EMBL/GenBank/DDBJ databases">
        <title>Comparative genomics of anhydrobiosis in the tardigrade Hypsibius dujardini.</title>
        <authorList>
            <person name="Yoshida Y."/>
            <person name="Koutsovoulos G."/>
            <person name="Laetsch D."/>
            <person name="Stevens L."/>
            <person name="Kumar S."/>
            <person name="Horikawa D."/>
            <person name="Ishino K."/>
            <person name="Komine S."/>
            <person name="Tomita M."/>
            <person name="Blaxter M."/>
            <person name="Arakawa K."/>
        </authorList>
    </citation>
    <scope>NUCLEOTIDE SEQUENCE [LARGE SCALE GENOMIC DNA]</scope>
    <source>
        <strain evidence="4">Z151</strain>
    </source>
</reference>
<feature type="signal peptide" evidence="2">
    <location>
        <begin position="1"/>
        <end position="19"/>
    </location>
</feature>
<sequence>MSTVAKLALLCFILIGAVSLIDTKGGRFRLRLRPRHRPAPVPAPAAVPAAPAAPAPAALPAAPTAPAPSEVPAVLAATAPAAPFRSHKALRHPHLITYLKAVS</sequence>
<feature type="compositionally biased region" description="Low complexity" evidence="1">
    <location>
        <begin position="46"/>
        <end position="67"/>
    </location>
</feature>
<evidence type="ECO:0000313" key="4">
    <source>
        <dbReference type="Proteomes" id="UP000192578"/>
    </source>
</evidence>
<evidence type="ECO:0000256" key="2">
    <source>
        <dbReference type="SAM" id="SignalP"/>
    </source>
</evidence>
<evidence type="ECO:0000313" key="3">
    <source>
        <dbReference type="EMBL" id="OWA51179.1"/>
    </source>
</evidence>
<keyword evidence="2" id="KW-0732">Signal</keyword>
<evidence type="ECO:0000256" key="1">
    <source>
        <dbReference type="SAM" id="MobiDB-lite"/>
    </source>
</evidence>
<organism evidence="3 4">
    <name type="scientific">Hypsibius exemplaris</name>
    <name type="common">Freshwater tardigrade</name>
    <dbReference type="NCBI Taxonomy" id="2072580"/>
    <lineage>
        <taxon>Eukaryota</taxon>
        <taxon>Metazoa</taxon>
        <taxon>Ecdysozoa</taxon>
        <taxon>Tardigrada</taxon>
        <taxon>Eutardigrada</taxon>
        <taxon>Parachela</taxon>
        <taxon>Hypsibioidea</taxon>
        <taxon>Hypsibiidae</taxon>
        <taxon>Hypsibius</taxon>
    </lineage>
</organism>
<accession>A0A9X6ND88</accession>
<dbReference type="EMBL" id="MTYJ01000217">
    <property type="protein sequence ID" value="OWA51179.1"/>
    <property type="molecule type" value="Genomic_DNA"/>
</dbReference>
<proteinExistence type="predicted"/>
<keyword evidence="4" id="KW-1185">Reference proteome</keyword>
<dbReference type="AlphaFoldDB" id="A0A9X6ND88"/>
<protein>
    <submittedName>
        <fullName evidence="3">Uncharacterized protein</fullName>
    </submittedName>
</protein>
<comment type="caution">
    <text evidence="3">The sequence shown here is derived from an EMBL/GenBank/DDBJ whole genome shotgun (WGS) entry which is preliminary data.</text>
</comment>
<gene>
    <name evidence="3" type="ORF">BV898_15672</name>
</gene>
<name>A0A9X6ND88_HYPEX</name>
<feature type="chain" id="PRO_5040781498" evidence="2">
    <location>
        <begin position="20"/>
        <end position="103"/>
    </location>
</feature>
<dbReference type="Proteomes" id="UP000192578">
    <property type="component" value="Unassembled WGS sequence"/>
</dbReference>